<keyword evidence="5" id="KW-1185">Reference proteome</keyword>
<dbReference type="InterPro" id="IPR001810">
    <property type="entry name" value="F-box_dom"/>
</dbReference>
<dbReference type="Proteomes" id="UP000242770">
    <property type="component" value="Unassembled WGS sequence"/>
</dbReference>
<dbReference type="InterPro" id="IPR032698">
    <property type="entry name" value="SirB1_N"/>
</dbReference>
<dbReference type="OrthoDB" id="28868at2759"/>
<evidence type="ECO:0000313" key="4">
    <source>
        <dbReference type="EMBL" id="CDW95579.1"/>
    </source>
</evidence>
<evidence type="ECO:0000313" key="5">
    <source>
        <dbReference type="Proteomes" id="UP000242770"/>
    </source>
</evidence>
<gene>
    <name evidence="4" type="primary">SSCI08030.1</name>
    <name evidence="3" type="ORF">SPSC_03608</name>
</gene>
<feature type="region of interest" description="Disordered" evidence="1">
    <location>
        <begin position="966"/>
        <end position="997"/>
    </location>
</feature>
<dbReference type="PANTHER" id="PTHR31350">
    <property type="entry name" value="SI:DKEY-261L7.2"/>
    <property type="match status" value="1"/>
</dbReference>
<organism evidence="4 5">
    <name type="scientific">Sporisorium scitamineum</name>
    <dbReference type="NCBI Taxonomy" id="49012"/>
    <lineage>
        <taxon>Eukaryota</taxon>
        <taxon>Fungi</taxon>
        <taxon>Dikarya</taxon>
        <taxon>Basidiomycota</taxon>
        <taxon>Ustilaginomycotina</taxon>
        <taxon>Ustilaginomycetes</taxon>
        <taxon>Ustilaginales</taxon>
        <taxon>Ustilaginaceae</taxon>
        <taxon>Sporisorium</taxon>
    </lineage>
</organism>
<reference evidence="4" key="2">
    <citation type="submission" date="2014-06" db="EMBL/GenBank/DDBJ databases">
        <authorList>
            <person name="Berkman J.Paul."/>
        </authorList>
    </citation>
    <scope>NUCLEOTIDE SEQUENCE [LARGE SCALE GENOMIC DNA]</scope>
</reference>
<dbReference type="Pfam" id="PF12937">
    <property type="entry name" value="F-box-like"/>
    <property type="match status" value="1"/>
</dbReference>
<dbReference type="EMBL" id="LK056669">
    <property type="protein sequence ID" value="CDR87990.1"/>
    <property type="molecule type" value="Genomic_DNA"/>
</dbReference>
<proteinExistence type="predicted"/>
<dbReference type="PANTHER" id="PTHR31350:SF27">
    <property type="entry name" value="HEMIMETHYLATED DNA-BINDING DOMAIN-CONTAINING PROTEIN"/>
    <property type="match status" value="1"/>
</dbReference>
<evidence type="ECO:0000256" key="1">
    <source>
        <dbReference type="SAM" id="MobiDB-lite"/>
    </source>
</evidence>
<dbReference type="AlphaFoldDB" id="A0A0F7S268"/>
<dbReference type="GO" id="GO:0003677">
    <property type="term" value="F:DNA binding"/>
    <property type="evidence" value="ECO:0007669"/>
    <property type="project" value="InterPro"/>
</dbReference>
<dbReference type="STRING" id="49012.A0A0F7S268"/>
<dbReference type="SMART" id="SM00256">
    <property type="entry name" value="FBOX"/>
    <property type="match status" value="1"/>
</dbReference>
<dbReference type="SMART" id="SM00992">
    <property type="entry name" value="YccV-like"/>
    <property type="match status" value="1"/>
</dbReference>
<dbReference type="SUPFAM" id="SSF141255">
    <property type="entry name" value="YccV-like"/>
    <property type="match status" value="1"/>
</dbReference>
<feature type="compositionally biased region" description="Polar residues" evidence="1">
    <location>
        <begin position="176"/>
        <end position="194"/>
    </location>
</feature>
<feature type="compositionally biased region" description="Low complexity" evidence="1">
    <location>
        <begin position="730"/>
        <end position="743"/>
    </location>
</feature>
<dbReference type="SUPFAM" id="SSF81383">
    <property type="entry name" value="F-box domain"/>
    <property type="match status" value="1"/>
</dbReference>
<dbReference type="InterPro" id="IPR011722">
    <property type="entry name" value="Hemimethylated_DNA-bd_dom"/>
</dbReference>
<accession>A0A0F7S268</accession>
<dbReference type="Gene3D" id="1.20.1280.50">
    <property type="match status" value="1"/>
</dbReference>
<dbReference type="EMBL" id="CCFA01000410">
    <property type="protein sequence ID" value="CDW95579.1"/>
    <property type="molecule type" value="Genomic_DNA"/>
</dbReference>
<reference evidence="3" key="1">
    <citation type="submission" date="2014-06" db="EMBL/GenBank/DDBJ databases">
        <authorList>
            <person name="Ju J."/>
            <person name="Zhang J."/>
        </authorList>
    </citation>
    <scope>NUCLEOTIDE SEQUENCE</scope>
    <source>
        <strain evidence="3">SscI8</strain>
    </source>
</reference>
<dbReference type="PROSITE" id="PS50181">
    <property type="entry name" value="FBOX"/>
    <property type="match status" value="1"/>
</dbReference>
<reference evidence="5" key="3">
    <citation type="submission" date="2014-06" db="EMBL/GenBank/DDBJ databases">
        <authorList>
            <person name="Berkman P.J."/>
        </authorList>
    </citation>
    <scope>NUCLEOTIDE SEQUENCE [LARGE SCALE GENOMIC DNA]</scope>
</reference>
<dbReference type="InterPro" id="IPR036623">
    <property type="entry name" value="Hemimethylated_DNA-bd_sf"/>
</dbReference>
<protein>
    <recommendedName>
        <fullName evidence="2">F-box domain-containing protein</fullName>
    </recommendedName>
</protein>
<feature type="region of interest" description="Disordered" evidence="1">
    <location>
        <begin position="722"/>
        <end position="761"/>
    </location>
</feature>
<dbReference type="Gene3D" id="2.30.30.390">
    <property type="entry name" value="Hemimethylated DNA-binding domain"/>
    <property type="match status" value="1"/>
</dbReference>
<feature type="domain" description="F-box" evidence="2">
    <location>
        <begin position="1"/>
        <end position="45"/>
    </location>
</feature>
<dbReference type="InterPro" id="IPR036047">
    <property type="entry name" value="F-box-like_dom_sf"/>
</dbReference>
<dbReference type="Pfam" id="PF08755">
    <property type="entry name" value="YccV-like"/>
    <property type="match status" value="1"/>
</dbReference>
<dbReference type="NCBIfam" id="TIGR02097">
    <property type="entry name" value="yccV"/>
    <property type="match status" value="1"/>
</dbReference>
<name>A0A0F7S268_9BASI</name>
<dbReference type="Pfam" id="PF13369">
    <property type="entry name" value="Transglut_core2"/>
    <property type="match status" value="1"/>
</dbReference>
<feature type="region of interest" description="Disordered" evidence="1">
    <location>
        <begin position="176"/>
        <end position="198"/>
    </location>
</feature>
<sequence>MMAILPDEVVYHIFSYLDPLSLSRASQCSTAFYRIATSPALWELPYLLRWSMGDEQREIERGTSEWRRYRKLQRLTLHARRAAAETALPSATTSGSPFRYFKLGKSAAASYPPRFRLDFYRLFLERIRIDHQVLDTLYQLVEISVGHISAVNSMARRFGSDAKDVLHAVIETQSSCPSWSSNGIPKNTESTGLSGSDRRKDALAYGSESYRVSAYQAHLPSTLRSDTHHLSINFHAREILEHLQRREAMDKLNKLSQAMRDPTSVFKALDGSTDSPCISLAKQTETAISLLSHFRGGETTYVEDQLDILAAACDLCIQQRPPQAIDPTADESPALARAKQMALAICNFLANHGFRRAQDDKFHDLDNNFLHKCFTTNRETLPLSLTIIFCGIANRLGMAASLCNFPGCIIAVVMADPSAPMPAPTETLSSAPQEMFWVLVSDCLTQADEEHEPNPTDAIARNAARLQDRPCILDRVSLARIIRRSGFPPSVDCWRPTQPDSLIMRAANNILQSVQQEQAALRDHAAIQARSVERHMDIQHKARVLEVQWSNLRRADHAFLSSYHGRTDVVEQEKIAMRVAAAWDAGATRGATCLDEDETTWIVLRGWRALSMHTLAVRPAEQIMPALPFPKLFRRYLEARATDNDWTNTVLNLRRRAIGQTDFDKMAAKYAAVNVFLRFGGRSLARHGDLVASFAQKNFPLDVEVVETHLLGIVHGDVAEGTEMSEDAASEGSDSSNEASFSSRGVPEGAPPPGRGALGMDFTPSSRIAIARMLHAARIQDREAPRVHRRSGASAENAPAIGQTNLVVFRVGTIFRHRTYGYTGHIFGWDPHCAASEDWIHHMGVDNLPAPSEPAVHDTAASSPTTRRGGRLQPFYSSYTYNDAGTPRYVAEVNVEPISGPVWMYGTPRNEARQRFDKMETEEEIRVLKASILEAMQDRKVGLMFRCFDQVRGRFRRSAYAREVFPDDLSDEEEEEEDDQLGTLEESVENLSEDGHW</sequence>
<evidence type="ECO:0000259" key="2">
    <source>
        <dbReference type="PROSITE" id="PS50181"/>
    </source>
</evidence>
<evidence type="ECO:0000313" key="3">
    <source>
        <dbReference type="EMBL" id="CDR87990.1"/>
    </source>
</evidence>